<dbReference type="InterPro" id="IPR009833">
    <property type="entry name" value="DUF1398"/>
</dbReference>
<protein>
    <submittedName>
        <fullName evidence="1">DUF1398 domain-containing protein</fullName>
    </submittedName>
</protein>
<dbReference type="Pfam" id="PF07166">
    <property type="entry name" value="DUF1398"/>
    <property type="match status" value="1"/>
</dbReference>
<proteinExistence type="predicted"/>
<dbReference type="EMBL" id="NYPG01000002">
    <property type="protein sequence ID" value="PDK42053.1"/>
    <property type="molecule type" value="Genomic_DNA"/>
</dbReference>
<gene>
    <name evidence="1" type="ORF">AFZ32_04805</name>
</gene>
<dbReference type="Proteomes" id="UP000219632">
    <property type="component" value="Unassembled WGS sequence"/>
</dbReference>
<dbReference type="Gene3D" id="3.30.1810.10">
    <property type="entry name" value="YdfO-like"/>
    <property type="match status" value="1"/>
</dbReference>
<dbReference type="RefSeq" id="WP_097350014.1">
    <property type="nucleotide sequence ID" value="NZ_JACTHC010000012.1"/>
</dbReference>
<reference evidence="1 2" key="1">
    <citation type="submission" date="2017-09" db="EMBL/GenBank/DDBJ databases">
        <title>Draft Genomes of 144 Listeria Monocytogenes isolates from foods.</title>
        <authorList>
            <person name="Wu C.H."/>
            <person name="Ng J."/>
            <person name="Kiang D."/>
            <person name="Chen C.-Y."/>
            <person name="Frink S."/>
            <person name="Lafrades M."/>
            <person name="Morales C."/>
            <person name="Park P."/>
            <person name="Zwick M."/>
        </authorList>
    </citation>
    <scope>NUCLEOTIDE SEQUENCE [LARGE SCALE GENOMIC DNA]</scope>
    <source>
        <strain evidence="1 2">CDPHFDLB-F14M01633.75-2</strain>
    </source>
</reference>
<organism evidence="1 2">
    <name type="scientific">Listeria welshimeri</name>
    <dbReference type="NCBI Taxonomy" id="1643"/>
    <lineage>
        <taxon>Bacteria</taxon>
        <taxon>Bacillati</taxon>
        <taxon>Bacillota</taxon>
        <taxon>Bacilli</taxon>
        <taxon>Bacillales</taxon>
        <taxon>Listeriaceae</taxon>
        <taxon>Listeria</taxon>
    </lineage>
</organism>
<keyword evidence="2" id="KW-1185">Reference proteome</keyword>
<comment type="caution">
    <text evidence="1">The sequence shown here is derived from an EMBL/GenBank/DDBJ whole genome shotgun (WGS) entry which is preliminary data.</text>
</comment>
<evidence type="ECO:0000313" key="1">
    <source>
        <dbReference type="EMBL" id="PDK42053.1"/>
    </source>
</evidence>
<dbReference type="InterPro" id="IPR036696">
    <property type="entry name" value="YdfO-like_sf"/>
</dbReference>
<sequence length="130" mass="14290">MLNEQAILQVVTSEENAGDFPKVIQGFKELGVTKYQFLVQKGVYVFWDEEENMVEATLNGVPMPVSTEISAEKLRVAIKEAQAGRIDFEQFITLAGLAGIGLWEADLAAMKVTYIDNAGNDLVIEPIPSI</sequence>
<evidence type="ECO:0000313" key="2">
    <source>
        <dbReference type="Proteomes" id="UP000219632"/>
    </source>
</evidence>
<accession>A0ABX4IFJ2</accession>
<dbReference type="SUPFAM" id="SSF160419">
    <property type="entry name" value="YdfO-like"/>
    <property type="match status" value="1"/>
</dbReference>
<name>A0ABX4IFJ2_LISWE</name>